<name>A0ABS4NWH2_9BACL</name>
<evidence type="ECO:0000313" key="2">
    <source>
        <dbReference type="Proteomes" id="UP000773462"/>
    </source>
</evidence>
<comment type="caution">
    <text evidence="1">The sequence shown here is derived from an EMBL/GenBank/DDBJ whole genome shotgun (WGS) entry which is preliminary data.</text>
</comment>
<organism evidence="1 2">
    <name type="scientific">Paenibacillus silagei</name>
    <dbReference type="NCBI Taxonomy" id="1670801"/>
    <lineage>
        <taxon>Bacteria</taxon>
        <taxon>Bacillati</taxon>
        <taxon>Bacillota</taxon>
        <taxon>Bacilli</taxon>
        <taxon>Bacillales</taxon>
        <taxon>Paenibacillaceae</taxon>
        <taxon>Paenibacillus</taxon>
    </lineage>
</organism>
<dbReference type="Proteomes" id="UP000773462">
    <property type="component" value="Unassembled WGS sequence"/>
</dbReference>
<keyword evidence="2" id="KW-1185">Reference proteome</keyword>
<sequence length="29" mass="3614">MRRKTSLDCMLLMKLNENYYHIKNILMQL</sequence>
<protein>
    <submittedName>
        <fullName evidence="1">Uncharacterized protein</fullName>
    </submittedName>
</protein>
<evidence type="ECO:0000313" key="1">
    <source>
        <dbReference type="EMBL" id="MBP2113770.1"/>
    </source>
</evidence>
<dbReference type="EMBL" id="JAGGLV010000013">
    <property type="protein sequence ID" value="MBP2113770.1"/>
    <property type="molecule type" value="Genomic_DNA"/>
</dbReference>
<reference evidence="1 2" key="1">
    <citation type="submission" date="2021-03" db="EMBL/GenBank/DDBJ databases">
        <title>Genomic Encyclopedia of Type Strains, Phase IV (KMG-IV): sequencing the most valuable type-strain genomes for metagenomic binning, comparative biology and taxonomic classification.</title>
        <authorList>
            <person name="Goeker M."/>
        </authorList>
    </citation>
    <scope>NUCLEOTIDE SEQUENCE [LARGE SCALE GENOMIC DNA]</scope>
    <source>
        <strain evidence="1 2">DSM 101953</strain>
    </source>
</reference>
<accession>A0ABS4NWH2</accession>
<gene>
    <name evidence="1" type="ORF">J2Z70_003931</name>
</gene>
<proteinExistence type="predicted"/>